<dbReference type="Proteomes" id="UP001595075">
    <property type="component" value="Unassembled WGS sequence"/>
</dbReference>
<organism evidence="1 2">
    <name type="scientific">Oculimacula yallundae</name>
    <dbReference type="NCBI Taxonomy" id="86028"/>
    <lineage>
        <taxon>Eukaryota</taxon>
        <taxon>Fungi</taxon>
        <taxon>Dikarya</taxon>
        <taxon>Ascomycota</taxon>
        <taxon>Pezizomycotina</taxon>
        <taxon>Leotiomycetes</taxon>
        <taxon>Helotiales</taxon>
        <taxon>Ploettnerulaceae</taxon>
        <taxon>Oculimacula</taxon>
    </lineage>
</organism>
<comment type="caution">
    <text evidence="1">The sequence shown here is derived from an EMBL/GenBank/DDBJ whole genome shotgun (WGS) entry which is preliminary data.</text>
</comment>
<gene>
    <name evidence="1" type="ORF">VTL71DRAFT_14451</name>
</gene>
<dbReference type="EMBL" id="JAZHXI010000007">
    <property type="protein sequence ID" value="KAL2069772.1"/>
    <property type="molecule type" value="Genomic_DNA"/>
</dbReference>
<keyword evidence="2" id="KW-1185">Reference proteome</keyword>
<evidence type="ECO:0000313" key="2">
    <source>
        <dbReference type="Proteomes" id="UP001595075"/>
    </source>
</evidence>
<proteinExistence type="predicted"/>
<protein>
    <submittedName>
        <fullName evidence="1">Uncharacterized protein</fullName>
    </submittedName>
</protein>
<evidence type="ECO:0000313" key="1">
    <source>
        <dbReference type="EMBL" id="KAL2069772.1"/>
    </source>
</evidence>
<sequence>MASGPVVEKVIELYKKRNPSIAFGPVAKKVTKSYAKRFMASGPVAEKELRD</sequence>
<name>A0ABR4CIH5_9HELO</name>
<accession>A0ABR4CIH5</accession>
<reference evidence="1 2" key="1">
    <citation type="journal article" date="2024" name="Commun. Biol.">
        <title>Comparative genomic analysis of thermophilic fungi reveals convergent evolutionary adaptations and gene losses.</title>
        <authorList>
            <person name="Steindorff A.S."/>
            <person name="Aguilar-Pontes M.V."/>
            <person name="Robinson A.J."/>
            <person name="Andreopoulos B."/>
            <person name="LaButti K."/>
            <person name="Kuo A."/>
            <person name="Mondo S."/>
            <person name="Riley R."/>
            <person name="Otillar R."/>
            <person name="Haridas S."/>
            <person name="Lipzen A."/>
            <person name="Grimwood J."/>
            <person name="Schmutz J."/>
            <person name="Clum A."/>
            <person name="Reid I.D."/>
            <person name="Moisan M.C."/>
            <person name="Butler G."/>
            <person name="Nguyen T.T.M."/>
            <person name="Dewar K."/>
            <person name="Conant G."/>
            <person name="Drula E."/>
            <person name="Henrissat B."/>
            <person name="Hansel C."/>
            <person name="Singer S."/>
            <person name="Hutchinson M.I."/>
            <person name="de Vries R.P."/>
            <person name="Natvig D.O."/>
            <person name="Powell A.J."/>
            <person name="Tsang A."/>
            <person name="Grigoriev I.V."/>
        </authorList>
    </citation>
    <scope>NUCLEOTIDE SEQUENCE [LARGE SCALE GENOMIC DNA]</scope>
    <source>
        <strain evidence="1 2">CBS 494.80</strain>
    </source>
</reference>